<reference evidence="3 4" key="1">
    <citation type="submission" date="2016-10" db="EMBL/GenBank/DDBJ databases">
        <authorList>
            <person name="de Groot N.N."/>
        </authorList>
    </citation>
    <scope>NUCLEOTIDE SEQUENCE [LARGE SCALE GENOMIC DNA]</scope>
    <source>
        <strain evidence="3 4">NE2</strain>
    </source>
</reference>
<organism evidence="3 4">
    <name type="scientific">Methylocapsa palsarum</name>
    <dbReference type="NCBI Taxonomy" id="1612308"/>
    <lineage>
        <taxon>Bacteria</taxon>
        <taxon>Pseudomonadati</taxon>
        <taxon>Pseudomonadota</taxon>
        <taxon>Alphaproteobacteria</taxon>
        <taxon>Hyphomicrobiales</taxon>
        <taxon>Beijerinckiaceae</taxon>
        <taxon>Methylocapsa</taxon>
    </lineage>
</organism>
<feature type="domain" description="HTH cro/C1-type" evidence="2">
    <location>
        <begin position="7"/>
        <end position="62"/>
    </location>
</feature>
<dbReference type="PROSITE" id="PS50943">
    <property type="entry name" value="HTH_CROC1"/>
    <property type="match status" value="1"/>
</dbReference>
<dbReference type="RefSeq" id="WP_091680816.1">
    <property type="nucleotide sequence ID" value="NZ_FOSN01000005.1"/>
</dbReference>
<dbReference type="Pfam" id="PF13560">
    <property type="entry name" value="HTH_31"/>
    <property type="match status" value="1"/>
</dbReference>
<sequence>MSLGARLTRLRLEKGETLQQVADAVGVSKAHIWELEKGRTDNPSMALVTRLADHFGLSLATLVGEDPAADDAGQIGRMFRQAGALEPDDLALLDEMMQTLLKRRRRGGAGGG</sequence>
<keyword evidence="1" id="KW-0238">DNA-binding</keyword>
<dbReference type="PANTHER" id="PTHR46558:SF11">
    <property type="entry name" value="HTH-TYPE TRANSCRIPTIONAL REGULATOR XRE"/>
    <property type="match status" value="1"/>
</dbReference>
<keyword evidence="4" id="KW-1185">Reference proteome</keyword>
<dbReference type="PANTHER" id="PTHR46558">
    <property type="entry name" value="TRACRIPTIONAL REGULATORY PROTEIN-RELATED-RELATED"/>
    <property type="match status" value="1"/>
</dbReference>
<protein>
    <submittedName>
        <fullName evidence="3">Helix-turn-helix domain-containing protein</fullName>
    </submittedName>
</protein>
<dbReference type="CDD" id="cd00093">
    <property type="entry name" value="HTH_XRE"/>
    <property type="match status" value="1"/>
</dbReference>
<dbReference type="Proteomes" id="UP000198755">
    <property type="component" value="Unassembled WGS sequence"/>
</dbReference>
<dbReference type="GO" id="GO:0003677">
    <property type="term" value="F:DNA binding"/>
    <property type="evidence" value="ECO:0007669"/>
    <property type="project" value="UniProtKB-KW"/>
</dbReference>
<proteinExistence type="predicted"/>
<gene>
    <name evidence="3" type="ORF">SAMN05444581_105228</name>
</gene>
<evidence type="ECO:0000313" key="4">
    <source>
        <dbReference type="Proteomes" id="UP000198755"/>
    </source>
</evidence>
<dbReference type="AlphaFoldDB" id="A0A1I3YF23"/>
<dbReference type="SUPFAM" id="SSF47413">
    <property type="entry name" value="lambda repressor-like DNA-binding domains"/>
    <property type="match status" value="1"/>
</dbReference>
<evidence type="ECO:0000256" key="1">
    <source>
        <dbReference type="ARBA" id="ARBA00023125"/>
    </source>
</evidence>
<evidence type="ECO:0000259" key="2">
    <source>
        <dbReference type="PROSITE" id="PS50943"/>
    </source>
</evidence>
<accession>A0A1I3YF23</accession>
<name>A0A1I3YF23_9HYPH</name>
<dbReference type="Gene3D" id="1.10.260.40">
    <property type="entry name" value="lambda repressor-like DNA-binding domains"/>
    <property type="match status" value="1"/>
</dbReference>
<evidence type="ECO:0000313" key="3">
    <source>
        <dbReference type="EMBL" id="SFK30380.1"/>
    </source>
</evidence>
<dbReference type="SMART" id="SM00530">
    <property type="entry name" value="HTH_XRE"/>
    <property type="match status" value="1"/>
</dbReference>
<dbReference type="EMBL" id="FOSN01000005">
    <property type="protein sequence ID" value="SFK30380.1"/>
    <property type="molecule type" value="Genomic_DNA"/>
</dbReference>
<dbReference type="InterPro" id="IPR001387">
    <property type="entry name" value="Cro/C1-type_HTH"/>
</dbReference>
<dbReference type="InterPro" id="IPR010982">
    <property type="entry name" value="Lambda_DNA-bd_dom_sf"/>
</dbReference>
<dbReference type="OrthoDB" id="7596101at2"/>
<dbReference type="STRING" id="1612308.SAMN05444581_105228"/>